<evidence type="ECO:0000313" key="3">
    <source>
        <dbReference type="Proteomes" id="UP001437256"/>
    </source>
</evidence>
<gene>
    <name evidence="2" type="ORF">AAF712_000280</name>
</gene>
<dbReference type="InterPro" id="IPR023753">
    <property type="entry name" value="FAD/NAD-binding_dom"/>
</dbReference>
<proteinExistence type="predicted"/>
<dbReference type="SUPFAM" id="SSF51905">
    <property type="entry name" value="FAD/NAD(P)-binding domain"/>
    <property type="match status" value="1"/>
</dbReference>
<dbReference type="PRINTS" id="PR00368">
    <property type="entry name" value="FADPNR"/>
</dbReference>
<dbReference type="PANTHER" id="PTHR43735:SF11">
    <property type="entry name" value="HYPOTHETICAL OXIDOREDUCTASE (EUROFUNG)"/>
    <property type="match status" value="1"/>
</dbReference>
<dbReference type="InterPro" id="IPR036188">
    <property type="entry name" value="FAD/NAD-bd_sf"/>
</dbReference>
<comment type="caution">
    <text evidence="2">The sequence shown here is derived from an EMBL/GenBank/DDBJ whole genome shotgun (WGS) entry which is preliminary data.</text>
</comment>
<organism evidence="2 3">
    <name type="scientific">Marasmius tenuissimus</name>
    <dbReference type="NCBI Taxonomy" id="585030"/>
    <lineage>
        <taxon>Eukaryota</taxon>
        <taxon>Fungi</taxon>
        <taxon>Dikarya</taxon>
        <taxon>Basidiomycota</taxon>
        <taxon>Agaricomycotina</taxon>
        <taxon>Agaricomycetes</taxon>
        <taxon>Agaricomycetidae</taxon>
        <taxon>Agaricales</taxon>
        <taxon>Marasmiineae</taxon>
        <taxon>Marasmiaceae</taxon>
        <taxon>Marasmius</taxon>
    </lineage>
</organism>
<evidence type="ECO:0000313" key="2">
    <source>
        <dbReference type="EMBL" id="KAL0072517.1"/>
    </source>
</evidence>
<accession>A0ABR3AGM2</accession>
<name>A0ABR3AGM2_9AGAR</name>
<dbReference type="Proteomes" id="UP001437256">
    <property type="component" value="Unassembled WGS sequence"/>
</dbReference>
<dbReference type="EMBL" id="JBBXMP010000001">
    <property type="protein sequence ID" value="KAL0072517.1"/>
    <property type="molecule type" value="Genomic_DNA"/>
</dbReference>
<dbReference type="Pfam" id="PF07992">
    <property type="entry name" value="Pyr_redox_2"/>
    <property type="match status" value="1"/>
</dbReference>
<protein>
    <recommendedName>
        <fullName evidence="1">FAD/NAD(P)-binding domain-containing protein</fullName>
    </recommendedName>
</protein>
<keyword evidence="3" id="KW-1185">Reference proteome</keyword>
<dbReference type="PANTHER" id="PTHR43735">
    <property type="entry name" value="APOPTOSIS-INDUCING FACTOR 1"/>
    <property type="match status" value="1"/>
</dbReference>
<feature type="domain" description="FAD/NAD(P)-binding" evidence="1">
    <location>
        <begin position="5"/>
        <end position="301"/>
    </location>
</feature>
<evidence type="ECO:0000259" key="1">
    <source>
        <dbReference type="Pfam" id="PF07992"/>
    </source>
</evidence>
<sequence>MTRPNIVVVGGSYVGAKVVDFLAPIVHESHDIILIEKNSHFQHLFAFPRIGVVPSFEHKAFIPFGPAFFKAVDKYASSDASSRSPSSAIRIHNGTVKSVEPTRVILEKGDPIPYEFLVMATGMGRPETMDKETGIHIARSSQQDISRAKKVLVVGGGAFGVQVATDIKTYVPTKDKHITLVHSRDRLLNRFGPALHDVVMKRCKELEIDVILGNRIVIPPTGFLENEGEFEVKLTSGGSVKADLVILTTGSVVPLSSPLQTLSPESIDPVTKYIKVKPTLQIDCLAPYDNVFAIGDVADTGAHKAARPGGVQAEIVARNIGMLIRAKKQTGGEANGNGSVDGRQLAEDGVAGSRDALEVYTPDVPSIHMSLGLDKGVIFQNSGPRGEGGPIIRHEDTPQDIATLMSYSRWWTMRAEGIDDYYS</sequence>
<dbReference type="Gene3D" id="3.50.50.100">
    <property type="match status" value="2"/>
</dbReference>
<reference evidence="2 3" key="1">
    <citation type="submission" date="2024-05" db="EMBL/GenBank/DDBJ databases">
        <title>A draft genome resource for the thread blight pathogen Marasmius tenuissimus strain MS-2.</title>
        <authorList>
            <person name="Yulfo-Soto G.E."/>
            <person name="Baruah I.K."/>
            <person name="Amoako-Attah I."/>
            <person name="Bukari Y."/>
            <person name="Meinhardt L.W."/>
            <person name="Bailey B.A."/>
            <person name="Cohen S.P."/>
        </authorList>
    </citation>
    <scope>NUCLEOTIDE SEQUENCE [LARGE SCALE GENOMIC DNA]</scope>
    <source>
        <strain evidence="2 3">MS-2</strain>
    </source>
</reference>